<protein>
    <submittedName>
        <fullName evidence="1">Uncharacterized protein</fullName>
    </submittedName>
</protein>
<name>R4T9H2_9CAUD</name>
<dbReference type="RefSeq" id="YP_008059453.1">
    <property type="nucleotide sequence ID" value="NC_021328.1"/>
</dbReference>
<dbReference type="EMBL" id="KC292026">
    <property type="protein sequence ID" value="AGM11575.1"/>
    <property type="molecule type" value="Genomic_DNA"/>
</dbReference>
<gene>
    <name evidence="1" type="primary">278</name>
    <name evidence="1" type="ORF">HGTV1_278</name>
</gene>
<dbReference type="GeneID" id="16194097"/>
<proteinExistence type="predicted"/>
<dbReference type="Proteomes" id="UP000202786">
    <property type="component" value="Segment"/>
</dbReference>
<sequence>MVTTDEVHKAFSGIDSAEFQDSDLANGIRVTVSEEDAGSFFRTMRVNGYQETATTRRLGDTLVAHIPAERSTSLASLFKR</sequence>
<evidence type="ECO:0000313" key="1">
    <source>
        <dbReference type="EMBL" id="AGM11575.1"/>
    </source>
</evidence>
<accession>R4T9H2</accession>
<dbReference type="KEGG" id="vg:16194097"/>
<evidence type="ECO:0000313" key="2">
    <source>
        <dbReference type="Proteomes" id="UP000202786"/>
    </source>
</evidence>
<reference evidence="1 2" key="1">
    <citation type="submission" date="2012-12" db="EMBL/GenBank/DDBJ databases">
        <authorList>
            <person name="Sencilo A."/>
            <person name="Jacobs-Sera D."/>
            <person name="Russell D.A."/>
            <person name="Ko C."/>
            <person name="Atanasova N."/>
            <person name="Osterlund E."/>
            <person name="Oksanen H.M."/>
            <person name="Bamford D.H."/>
            <person name="Hatfull G.F."/>
            <person name="Roine E."/>
            <person name="Hendrix R.W."/>
        </authorList>
    </citation>
    <scope>NUCLEOTIDE SEQUENCE [LARGE SCALE GENOMIC DNA]</scope>
</reference>
<keyword evidence="2" id="KW-1185">Reference proteome</keyword>
<organism evidence="1 2">
    <name type="scientific">Halogranum tailed virus 1</name>
    <dbReference type="NCBI Taxonomy" id="1273749"/>
    <lineage>
        <taxon>Viruses</taxon>
        <taxon>Duplodnaviria</taxon>
        <taxon>Heunggongvirae</taxon>
        <taxon>Uroviricota</taxon>
        <taxon>Caudoviricetes</taxon>
        <taxon>Thumleimavirales</taxon>
        <taxon>Halomagnusviridae</taxon>
        <taxon>Hagravirus</taxon>
        <taxon>Hagravirus capitaneum</taxon>
        <taxon>Hagravirus HGTV1</taxon>
    </lineage>
</organism>